<dbReference type="GO" id="GO:0003924">
    <property type="term" value="F:GTPase activity"/>
    <property type="evidence" value="ECO:0007669"/>
    <property type="project" value="UniProtKB-UniRule"/>
</dbReference>
<keyword evidence="10" id="KW-1185">Reference proteome</keyword>
<dbReference type="Proteomes" id="UP000693970">
    <property type="component" value="Unassembled WGS sequence"/>
</dbReference>
<dbReference type="GO" id="GO:0043022">
    <property type="term" value="F:ribosome binding"/>
    <property type="evidence" value="ECO:0007669"/>
    <property type="project" value="UniProtKB-UniRule"/>
</dbReference>
<dbReference type="HAMAP" id="MF_00071">
    <property type="entry name" value="LepA"/>
    <property type="match status" value="1"/>
</dbReference>
<dbReference type="InterPro" id="IPR006297">
    <property type="entry name" value="EF-4"/>
</dbReference>
<evidence type="ECO:0000313" key="10">
    <source>
        <dbReference type="Proteomes" id="UP000693970"/>
    </source>
</evidence>
<protein>
    <recommendedName>
        <fullName evidence="6">Translation factor GUF1 homolog, mitochondrial</fullName>
        <ecNumber evidence="6">3.6.5.n1</ecNumber>
    </recommendedName>
    <alternativeName>
        <fullName evidence="6">Elongation factor 4 homolog</fullName>
        <shortName evidence="6">EF-4</shortName>
    </alternativeName>
    <alternativeName>
        <fullName evidence="6">GTPase GUF1 homolog</fullName>
    </alternativeName>
    <alternativeName>
        <fullName evidence="6">Ribosomal back-translocase</fullName>
    </alternativeName>
</protein>
<dbReference type="FunFam" id="2.40.30.10:FF:000015">
    <property type="entry name" value="Translation factor GUF1, mitochondrial"/>
    <property type="match status" value="1"/>
</dbReference>
<evidence type="ECO:0000256" key="7">
    <source>
        <dbReference type="SAM" id="SignalP"/>
    </source>
</evidence>
<feature type="binding site" evidence="6">
    <location>
        <begin position="77"/>
        <end position="84"/>
    </location>
    <ligand>
        <name>GTP</name>
        <dbReference type="ChEBI" id="CHEBI:37565"/>
    </ligand>
</feature>
<dbReference type="EC" id="3.6.5.n1" evidence="6"/>
<keyword evidence="6" id="KW-0999">Mitochondrion inner membrane</keyword>
<sequence length="672" mass="74886">MFSIVHFVAVAVFFPLSERCEAFAPAFAFQQNVIVPSSFPTWSSDRRRICIRRRDTQLCMAEVEYNPERIRNFSIIAHIDHGKSTLADRILESTETVAARDMTEQLLDNMDIERERGITIKLQAARVLYKSKKDGQVYTLNLCDTPGHVDFSYEVSRSLAACEGALLVVDASQGIEAQTLANVYLALENDLEIIPVLNKIDLPAAEPDRVAQEIEETIGLDCSDIVHASAKAGIGIDDILESIVRKIPPPQANVDKPFRALIFDSYYDSYRGVVVFFRVVDGEVNKGDKLRFMASGAEHEVTEVGVMTPKQVQVDKLRAGEVGYICGGIKDVLDARVGDTMILAKAYKEGKASGNEIEPLPGYADSIPMVYAGVFPVDADDYETLRDSLGKLRLNDASLSYEPETSGAMGFGFRCGFLGLLHMEIINERLSREYGLDLIMTAPSVVYKVNKNGEEFVIDAPSKMPDVTRDHQTMEPYVRMEILTPSEYNGAIIELGQERRGILIDIKYLTPTRSTIVYELPLGEVITDFFDQLKSRTKGYASMEYSILEYRESDLVRLDIKINYELAPALACVVHRDNAQSVGRRLVKSLKNLIPRQMFKVPIQACIGAKVVASESISAMRKDVLAKCYGGDITRKKKLLQKQAKGKAKMKAIGKVNVPQEAFMAVLKLEKE</sequence>
<organism evidence="9 10">
    <name type="scientific">Nitzschia inconspicua</name>
    <dbReference type="NCBI Taxonomy" id="303405"/>
    <lineage>
        <taxon>Eukaryota</taxon>
        <taxon>Sar</taxon>
        <taxon>Stramenopiles</taxon>
        <taxon>Ochrophyta</taxon>
        <taxon>Bacillariophyta</taxon>
        <taxon>Bacillariophyceae</taxon>
        <taxon>Bacillariophycidae</taxon>
        <taxon>Bacillariales</taxon>
        <taxon>Bacillariaceae</taxon>
        <taxon>Nitzschia</taxon>
    </lineage>
</organism>
<evidence type="ECO:0000256" key="2">
    <source>
        <dbReference type="ARBA" id="ARBA00022741"/>
    </source>
</evidence>
<dbReference type="CDD" id="cd03709">
    <property type="entry name" value="lepA_C"/>
    <property type="match status" value="1"/>
</dbReference>
<evidence type="ECO:0000259" key="8">
    <source>
        <dbReference type="PROSITE" id="PS51722"/>
    </source>
</evidence>
<comment type="similarity">
    <text evidence="1">Belongs to the TRAFAC class translation factor GTPase superfamily. Classic translation factor GTPase family. LepA subfamily.</text>
</comment>
<dbReference type="NCBIfam" id="TIGR01393">
    <property type="entry name" value="lepA"/>
    <property type="match status" value="1"/>
</dbReference>
<evidence type="ECO:0000256" key="5">
    <source>
        <dbReference type="ARBA" id="ARBA00023134"/>
    </source>
</evidence>
<keyword evidence="5 6" id="KW-0342">GTP-binding</keyword>
<dbReference type="SMART" id="SM00838">
    <property type="entry name" value="EFG_C"/>
    <property type="match status" value="1"/>
</dbReference>
<evidence type="ECO:0000256" key="4">
    <source>
        <dbReference type="ARBA" id="ARBA00022917"/>
    </source>
</evidence>
<dbReference type="EMBL" id="JAGRRH010000013">
    <property type="protein sequence ID" value="KAG7360448.1"/>
    <property type="molecule type" value="Genomic_DNA"/>
</dbReference>
<keyword evidence="2 6" id="KW-0547">Nucleotide-binding</keyword>
<dbReference type="InterPro" id="IPR013842">
    <property type="entry name" value="LepA_CTD"/>
</dbReference>
<evidence type="ECO:0000313" key="9">
    <source>
        <dbReference type="EMBL" id="KAG7360448.1"/>
    </source>
</evidence>
<comment type="caution">
    <text evidence="9">The sequence shown here is derived from an EMBL/GenBank/DDBJ whole genome shotgun (WGS) entry which is preliminary data.</text>
</comment>
<dbReference type="InterPro" id="IPR004161">
    <property type="entry name" value="EFTu-like_2"/>
</dbReference>
<feature type="domain" description="Tr-type G" evidence="8">
    <location>
        <begin position="68"/>
        <end position="251"/>
    </location>
</feature>
<dbReference type="PROSITE" id="PS00301">
    <property type="entry name" value="G_TR_1"/>
    <property type="match status" value="1"/>
</dbReference>
<dbReference type="NCBIfam" id="TIGR00231">
    <property type="entry name" value="small_GTP"/>
    <property type="match status" value="1"/>
</dbReference>
<comment type="catalytic activity">
    <reaction evidence="6">
        <text>GTP + H2O = GDP + phosphate + H(+)</text>
        <dbReference type="Rhea" id="RHEA:19669"/>
        <dbReference type="ChEBI" id="CHEBI:15377"/>
        <dbReference type="ChEBI" id="CHEBI:15378"/>
        <dbReference type="ChEBI" id="CHEBI:37565"/>
        <dbReference type="ChEBI" id="CHEBI:43474"/>
        <dbReference type="ChEBI" id="CHEBI:58189"/>
        <dbReference type="EC" id="3.6.5.n1"/>
    </reaction>
</comment>
<dbReference type="Pfam" id="PF06421">
    <property type="entry name" value="LepA_C"/>
    <property type="match status" value="1"/>
</dbReference>
<dbReference type="PANTHER" id="PTHR43512:SF4">
    <property type="entry name" value="TRANSLATION FACTOR GUF1 HOMOLOG, CHLOROPLASTIC"/>
    <property type="match status" value="1"/>
</dbReference>
<dbReference type="Pfam" id="PF00009">
    <property type="entry name" value="GTP_EFTU"/>
    <property type="match status" value="1"/>
</dbReference>
<dbReference type="CDD" id="cd01890">
    <property type="entry name" value="LepA"/>
    <property type="match status" value="1"/>
</dbReference>
<dbReference type="InterPro" id="IPR035654">
    <property type="entry name" value="LepA_IV"/>
</dbReference>
<accession>A0A9K3PUW7</accession>
<dbReference type="GO" id="GO:0005525">
    <property type="term" value="F:GTP binding"/>
    <property type="evidence" value="ECO:0007669"/>
    <property type="project" value="UniProtKB-UniRule"/>
</dbReference>
<comment type="subcellular location">
    <subcellularLocation>
        <location evidence="6">Mitochondrion inner membrane</location>
        <topology evidence="6">Peripheral membrane protein</topology>
        <orientation evidence="6">Matrix side</orientation>
    </subcellularLocation>
</comment>
<feature type="binding site" evidence="6">
    <location>
        <begin position="144"/>
        <end position="148"/>
    </location>
    <ligand>
        <name>GTP</name>
        <dbReference type="ChEBI" id="CHEBI:37565"/>
    </ligand>
</feature>
<dbReference type="FunFam" id="3.40.50.300:FF:000078">
    <property type="entry name" value="Elongation factor 4"/>
    <property type="match status" value="1"/>
</dbReference>
<feature type="binding site" evidence="6">
    <location>
        <begin position="198"/>
        <end position="201"/>
    </location>
    <ligand>
        <name>GTP</name>
        <dbReference type="ChEBI" id="CHEBI:37565"/>
    </ligand>
</feature>
<name>A0A9K3PUW7_9STRA</name>
<feature type="signal peptide" evidence="7">
    <location>
        <begin position="1"/>
        <end position="22"/>
    </location>
</feature>
<keyword evidence="6" id="KW-0472">Membrane</keyword>
<comment type="function">
    <text evidence="6">Promotes mitochondrial protein synthesis. May act as a fidelity factor of the translation reaction, by catalyzing a one-codon backward translocation of tRNAs on improperly translocated ribosomes. Binds to mitochondrial ribosomes in a GTP-dependent manner.</text>
</comment>
<dbReference type="InterPro" id="IPR005225">
    <property type="entry name" value="Small_GTP-bd"/>
</dbReference>
<keyword evidence="7" id="KW-0732">Signal</keyword>
<evidence type="ECO:0000256" key="3">
    <source>
        <dbReference type="ARBA" id="ARBA00022801"/>
    </source>
</evidence>
<dbReference type="CDD" id="cd03699">
    <property type="entry name" value="EF4_II"/>
    <property type="match status" value="1"/>
</dbReference>
<dbReference type="CDD" id="cd16260">
    <property type="entry name" value="EF4_III"/>
    <property type="match status" value="1"/>
</dbReference>
<dbReference type="GO" id="GO:0005743">
    <property type="term" value="C:mitochondrial inner membrane"/>
    <property type="evidence" value="ECO:0007669"/>
    <property type="project" value="UniProtKB-SubCell"/>
</dbReference>
<feature type="chain" id="PRO_5039896081" description="Translation factor GUF1 homolog, mitochondrial" evidence="7">
    <location>
        <begin position="23"/>
        <end position="672"/>
    </location>
</feature>
<dbReference type="OrthoDB" id="1074at2759"/>
<gene>
    <name evidence="9" type="ORF">IV203_035547</name>
</gene>
<dbReference type="FunFam" id="3.30.70.240:FF:000007">
    <property type="entry name" value="Translation factor GUF1, mitochondrial"/>
    <property type="match status" value="1"/>
</dbReference>
<dbReference type="FunFam" id="3.30.70.870:FF:000004">
    <property type="entry name" value="Translation factor GUF1, mitochondrial"/>
    <property type="match status" value="1"/>
</dbReference>
<dbReference type="InterPro" id="IPR031157">
    <property type="entry name" value="G_TR_CS"/>
</dbReference>
<reference evidence="9" key="2">
    <citation type="submission" date="2021-04" db="EMBL/GenBank/DDBJ databases">
        <authorList>
            <person name="Podell S."/>
        </authorList>
    </citation>
    <scope>NUCLEOTIDE SEQUENCE</scope>
    <source>
        <strain evidence="9">Hildebrandi</strain>
    </source>
</reference>
<keyword evidence="3 6" id="KW-0378">Hydrolase</keyword>
<dbReference type="Pfam" id="PF00679">
    <property type="entry name" value="EFG_C"/>
    <property type="match status" value="1"/>
</dbReference>
<dbReference type="GO" id="GO:0006412">
    <property type="term" value="P:translation"/>
    <property type="evidence" value="ECO:0007669"/>
    <property type="project" value="UniProtKB-KW"/>
</dbReference>
<dbReference type="Pfam" id="PF03144">
    <property type="entry name" value="GTP_EFTU_D2"/>
    <property type="match status" value="1"/>
</dbReference>
<dbReference type="FunFam" id="3.30.70.2570:FF:000001">
    <property type="entry name" value="Translation factor GUF1, mitochondrial"/>
    <property type="match status" value="1"/>
</dbReference>
<proteinExistence type="inferred from homology"/>
<evidence type="ECO:0000256" key="1">
    <source>
        <dbReference type="ARBA" id="ARBA00005454"/>
    </source>
</evidence>
<dbReference type="PANTHER" id="PTHR43512">
    <property type="entry name" value="TRANSLATION FACTOR GUF1-RELATED"/>
    <property type="match status" value="1"/>
</dbReference>
<dbReference type="GO" id="GO:0005759">
    <property type="term" value="C:mitochondrial matrix"/>
    <property type="evidence" value="ECO:0007669"/>
    <property type="project" value="UniProtKB-UniRule"/>
</dbReference>
<evidence type="ECO:0000256" key="6">
    <source>
        <dbReference type="HAMAP-Rule" id="MF_03137"/>
    </source>
</evidence>
<dbReference type="GO" id="GO:0045727">
    <property type="term" value="P:positive regulation of translation"/>
    <property type="evidence" value="ECO:0007669"/>
    <property type="project" value="UniProtKB-UniRule"/>
</dbReference>
<comment type="similarity">
    <text evidence="6">Belongs to the GTP-binding elongation factor family. LepA subfamily.</text>
</comment>
<dbReference type="InterPro" id="IPR000640">
    <property type="entry name" value="EFG_V-like"/>
</dbReference>
<reference evidence="9" key="1">
    <citation type="journal article" date="2021" name="Sci. Rep.">
        <title>Diploid genomic architecture of Nitzschia inconspicua, an elite biomass production diatom.</title>
        <authorList>
            <person name="Oliver A."/>
            <person name="Podell S."/>
            <person name="Pinowska A."/>
            <person name="Traller J.C."/>
            <person name="Smith S.R."/>
            <person name="McClure R."/>
            <person name="Beliaev A."/>
            <person name="Bohutskyi P."/>
            <person name="Hill E.A."/>
            <person name="Rabines A."/>
            <person name="Zheng H."/>
            <person name="Allen L.Z."/>
            <person name="Kuo A."/>
            <person name="Grigoriev I.V."/>
            <person name="Allen A.E."/>
            <person name="Hazlebeck D."/>
            <person name="Allen E.E."/>
        </authorList>
    </citation>
    <scope>NUCLEOTIDE SEQUENCE</scope>
    <source>
        <strain evidence="9">Hildebrandi</strain>
    </source>
</reference>
<dbReference type="AlphaFoldDB" id="A0A9K3PUW7"/>
<dbReference type="InterPro" id="IPR000795">
    <property type="entry name" value="T_Tr_GTP-bd_dom"/>
</dbReference>
<dbReference type="PROSITE" id="PS51722">
    <property type="entry name" value="G_TR_2"/>
    <property type="match status" value="1"/>
</dbReference>
<keyword evidence="4 6" id="KW-0648">Protein biosynthesis</keyword>
<keyword evidence="6" id="KW-0496">Mitochondrion</keyword>